<gene>
    <name evidence="3" type="ORF">FA14DRAFT_156509</name>
</gene>
<evidence type="ECO:0000313" key="4">
    <source>
        <dbReference type="Proteomes" id="UP000245771"/>
    </source>
</evidence>
<proteinExistence type="predicted"/>
<dbReference type="AlphaFoldDB" id="A0A316V8B6"/>
<feature type="chain" id="PRO_5016411923" evidence="2">
    <location>
        <begin position="21"/>
        <end position="105"/>
    </location>
</feature>
<dbReference type="Proteomes" id="UP000245771">
    <property type="component" value="Unassembled WGS sequence"/>
</dbReference>
<dbReference type="EMBL" id="KZ819604">
    <property type="protein sequence ID" value="PWN33829.1"/>
    <property type="molecule type" value="Genomic_DNA"/>
</dbReference>
<sequence>MRLKSLLCLLLVAHSSLVCAATPMGRLFSKPVKLRKAPEGADYDTQIVHHAQETLVHEQKATSKSWFRSKRNKQAHANAAKEHDEARQIALGVKEANRPRGYIGP</sequence>
<feature type="signal peptide" evidence="2">
    <location>
        <begin position="1"/>
        <end position="20"/>
    </location>
</feature>
<evidence type="ECO:0000256" key="1">
    <source>
        <dbReference type="SAM" id="MobiDB-lite"/>
    </source>
</evidence>
<evidence type="ECO:0000313" key="3">
    <source>
        <dbReference type="EMBL" id="PWN33829.1"/>
    </source>
</evidence>
<organism evidence="3 4">
    <name type="scientific">Meira miltonrushii</name>
    <dbReference type="NCBI Taxonomy" id="1280837"/>
    <lineage>
        <taxon>Eukaryota</taxon>
        <taxon>Fungi</taxon>
        <taxon>Dikarya</taxon>
        <taxon>Basidiomycota</taxon>
        <taxon>Ustilaginomycotina</taxon>
        <taxon>Exobasidiomycetes</taxon>
        <taxon>Exobasidiales</taxon>
        <taxon>Brachybasidiaceae</taxon>
        <taxon>Meira</taxon>
    </lineage>
</organism>
<dbReference type="RefSeq" id="XP_025354131.1">
    <property type="nucleotide sequence ID" value="XM_025497834.1"/>
</dbReference>
<name>A0A316V8B6_9BASI</name>
<evidence type="ECO:0000256" key="2">
    <source>
        <dbReference type="SAM" id="SignalP"/>
    </source>
</evidence>
<reference evidence="3 4" key="1">
    <citation type="journal article" date="2018" name="Mol. Biol. Evol.">
        <title>Broad Genomic Sampling Reveals a Smut Pathogenic Ancestry of the Fungal Clade Ustilaginomycotina.</title>
        <authorList>
            <person name="Kijpornyongpan T."/>
            <person name="Mondo S.J."/>
            <person name="Barry K."/>
            <person name="Sandor L."/>
            <person name="Lee J."/>
            <person name="Lipzen A."/>
            <person name="Pangilinan J."/>
            <person name="LaButti K."/>
            <person name="Hainaut M."/>
            <person name="Henrissat B."/>
            <person name="Grigoriev I.V."/>
            <person name="Spatafora J.W."/>
            <person name="Aime M.C."/>
        </authorList>
    </citation>
    <scope>NUCLEOTIDE SEQUENCE [LARGE SCALE GENOMIC DNA]</scope>
    <source>
        <strain evidence="3 4">MCA 3882</strain>
    </source>
</reference>
<feature type="region of interest" description="Disordered" evidence="1">
    <location>
        <begin position="62"/>
        <end position="91"/>
    </location>
</feature>
<keyword evidence="4" id="KW-1185">Reference proteome</keyword>
<accession>A0A316V8B6</accession>
<dbReference type="InParanoid" id="A0A316V8B6"/>
<dbReference type="GeneID" id="37019615"/>
<protein>
    <submittedName>
        <fullName evidence="3">Uncharacterized protein</fullName>
    </submittedName>
</protein>
<keyword evidence="2" id="KW-0732">Signal</keyword>